<dbReference type="Pfam" id="PF06674">
    <property type="entry name" value="DUF1176"/>
    <property type="match status" value="1"/>
</dbReference>
<reference evidence="2 3" key="1">
    <citation type="submission" date="2013-10" db="EMBL/GenBank/DDBJ databases">
        <title>The Genome Sequence of Acinetobacter brisouii CIP 110357.</title>
        <authorList>
            <consortium name="The Broad Institute Genomics Platform"/>
            <consortium name="The Broad Institute Genome Sequencing Center for Infectious Disease"/>
            <person name="Cerqueira G."/>
            <person name="Feldgarden M."/>
            <person name="Courvalin P."/>
            <person name="Grillot-Courvalin C."/>
            <person name="Clermont D."/>
            <person name="Rocha E."/>
            <person name="Yoon E.-J."/>
            <person name="Nemec A."/>
            <person name="Young S.K."/>
            <person name="Zeng Q."/>
            <person name="Gargeya S."/>
            <person name="Fitzgerald M."/>
            <person name="Abouelleil A."/>
            <person name="Alvarado L."/>
            <person name="Berlin A.M."/>
            <person name="Chapman S.B."/>
            <person name="Gainer-Dewar J."/>
            <person name="Goldberg J."/>
            <person name="Gnerre S."/>
            <person name="Griggs A."/>
            <person name="Gujja S."/>
            <person name="Hansen M."/>
            <person name="Howarth C."/>
            <person name="Imamovic A."/>
            <person name="Ireland A."/>
            <person name="Larimer J."/>
            <person name="McCowan C."/>
            <person name="Murphy C."/>
            <person name="Pearson M."/>
            <person name="Poon T.W."/>
            <person name="Priest M."/>
            <person name="Roberts A."/>
            <person name="Saif S."/>
            <person name="Shea T."/>
            <person name="Sykes S."/>
            <person name="Wortman J."/>
            <person name="Nusbaum C."/>
            <person name="Birren B."/>
        </authorList>
    </citation>
    <scope>NUCLEOTIDE SEQUENCE [LARGE SCALE GENOMIC DNA]</scope>
    <source>
        <strain evidence="2 3">CIP 110357</strain>
    </source>
</reference>
<dbReference type="EMBL" id="AYEU01000006">
    <property type="protein sequence ID" value="ESK51535.1"/>
    <property type="molecule type" value="Genomic_DNA"/>
</dbReference>
<protein>
    <recommendedName>
        <fullName evidence="4">DUF1176 domain-containing protein</fullName>
    </recommendedName>
</protein>
<comment type="caution">
    <text evidence="2">The sequence shown here is derived from an EMBL/GenBank/DDBJ whole genome shotgun (WGS) entry which is preliminary data.</text>
</comment>
<gene>
    <name evidence="2" type="ORF">P255_02050</name>
</gene>
<sequence>MKKSIAVGILLGSSVTMFAHAGEQSFQYKDWQMVCDNTRTCRAAGYSADEAQARVSVLLTRKAGVNQPVTAQVQLADVGEEGDPTIPKAVDFWVGQQNLGRILLKDAGGDLNAMQTRALLNALKGSQHIYFALGKSRWDVSSAGANAVLLKVDEQQGRLNTPSALIRVGNQSEKSVLPALPMPIIHQQKIPVANLKLWQKQVDWSLLTQNLKVQQAKNKSDDQECSSLTENNEYTKFEPQVEAVLPNKRLLVSGLCWRGAYNEGYGYWVIQQQKPYKPQLVTVSASGYENGVIDAAQKGRGLGDCWWHAQWVWNGQNFVKSLDATTGMCRMILLGGAWDLPSYVSQVK</sequence>
<proteinExistence type="predicted"/>
<accession>V2USC4</accession>
<dbReference type="RefSeq" id="WP_004901825.1">
    <property type="nucleotide sequence ID" value="NZ_BBTI01000015.1"/>
</dbReference>
<dbReference type="HOGENOM" id="CLU_043396_0_0_6"/>
<organism evidence="2 3">
    <name type="scientific">Acinetobacter brisouii CIP 110357</name>
    <dbReference type="NCBI Taxonomy" id="1341683"/>
    <lineage>
        <taxon>Bacteria</taxon>
        <taxon>Pseudomonadati</taxon>
        <taxon>Pseudomonadota</taxon>
        <taxon>Gammaproteobacteria</taxon>
        <taxon>Moraxellales</taxon>
        <taxon>Moraxellaceae</taxon>
        <taxon>Acinetobacter</taxon>
    </lineage>
</organism>
<evidence type="ECO:0000256" key="1">
    <source>
        <dbReference type="SAM" id="SignalP"/>
    </source>
</evidence>
<keyword evidence="1" id="KW-0732">Signal</keyword>
<feature type="signal peptide" evidence="1">
    <location>
        <begin position="1"/>
        <end position="21"/>
    </location>
</feature>
<evidence type="ECO:0008006" key="4">
    <source>
        <dbReference type="Google" id="ProtNLM"/>
    </source>
</evidence>
<evidence type="ECO:0000313" key="3">
    <source>
        <dbReference type="Proteomes" id="UP000018418"/>
    </source>
</evidence>
<dbReference type="PATRIC" id="fig|1341683.3.peg.2037"/>
<dbReference type="AlphaFoldDB" id="V2USC4"/>
<evidence type="ECO:0000313" key="2">
    <source>
        <dbReference type="EMBL" id="ESK51535.1"/>
    </source>
</evidence>
<dbReference type="Proteomes" id="UP000018418">
    <property type="component" value="Unassembled WGS sequence"/>
</dbReference>
<dbReference type="STRING" id="396323.VH98_06550"/>
<name>V2USC4_9GAMM</name>
<feature type="chain" id="PRO_5004710678" description="DUF1176 domain-containing protein" evidence="1">
    <location>
        <begin position="22"/>
        <end position="348"/>
    </location>
</feature>
<keyword evidence="3" id="KW-1185">Reference proteome</keyword>
<dbReference type="InterPro" id="IPR009560">
    <property type="entry name" value="DUF1176"/>
</dbReference>